<gene>
    <name evidence="20" type="ORF">CAUS1442_LOCUS402</name>
</gene>
<feature type="transmembrane region" description="Helical" evidence="19">
    <location>
        <begin position="108"/>
        <end position="137"/>
    </location>
</feature>
<keyword evidence="7" id="KW-0752">Steroid biosynthesis</keyword>
<dbReference type="EMBL" id="HBEF01000613">
    <property type="protein sequence ID" value="CAD8328305.1"/>
    <property type="molecule type" value="Transcribed_RNA"/>
</dbReference>
<dbReference type="InterPro" id="IPR018083">
    <property type="entry name" value="Sterol_reductase_CS"/>
</dbReference>
<dbReference type="InterPro" id="IPR001171">
    <property type="entry name" value="ERG24_DHCR-like"/>
</dbReference>
<evidence type="ECO:0000256" key="13">
    <source>
        <dbReference type="ARBA" id="ARBA00023166"/>
    </source>
</evidence>
<dbReference type="PANTHER" id="PTHR21257">
    <property type="entry name" value="DELTA(14)-STEROL REDUCTASE"/>
    <property type="match status" value="1"/>
</dbReference>
<evidence type="ECO:0000256" key="4">
    <source>
        <dbReference type="ARBA" id="ARBA00022516"/>
    </source>
</evidence>
<comment type="subcellular location">
    <subcellularLocation>
        <location evidence="1">Membrane</location>
        <topology evidence="1">Multi-pass membrane protein</topology>
    </subcellularLocation>
</comment>
<protein>
    <recommendedName>
        <fullName evidence="18">Delta(14)-sterol reductase</fullName>
        <ecNumber evidence="3">1.3.1.70</ecNumber>
    </recommendedName>
    <alternativeName>
        <fullName evidence="15">C-14 sterol reductase</fullName>
    </alternativeName>
    <alternativeName>
        <fullName evidence="16">Sterol C14-reductase</fullName>
    </alternativeName>
</protein>
<evidence type="ECO:0000256" key="3">
    <source>
        <dbReference type="ARBA" id="ARBA00012413"/>
    </source>
</evidence>
<keyword evidence="10" id="KW-0756">Sterol biosynthesis</keyword>
<proteinExistence type="inferred from homology"/>
<dbReference type="PROSITE" id="PS01018">
    <property type="entry name" value="STEROL_REDUCT_2"/>
    <property type="match status" value="1"/>
</dbReference>
<dbReference type="AlphaFoldDB" id="A0A7R9WMQ5"/>
<accession>A0A7R9WMQ5</accession>
<keyword evidence="6" id="KW-0521">NADP</keyword>
<evidence type="ECO:0000256" key="1">
    <source>
        <dbReference type="ARBA" id="ARBA00004141"/>
    </source>
</evidence>
<dbReference type="GO" id="GO:0005789">
    <property type="term" value="C:endoplasmic reticulum membrane"/>
    <property type="evidence" value="ECO:0007669"/>
    <property type="project" value="TreeGrafter"/>
</dbReference>
<dbReference type="Gene3D" id="1.20.120.1630">
    <property type="match status" value="1"/>
</dbReference>
<evidence type="ECO:0000256" key="2">
    <source>
        <dbReference type="ARBA" id="ARBA00005402"/>
    </source>
</evidence>
<feature type="transmembrane region" description="Helical" evidence="19">
    <location>
        <begin position="7"/>
        <end position="26"/>
    </location>
</feature>
<evidence type="ECO:0000256" key="5">
    <source>
        <dbReference type="ARBA" id="ARBA00022692"/>
    </source>
</evidence>
<evidence type="ECO:0000256" key="16">
    <source>
        <dbReference type="ARBA" id="ARBA00031227"/>
    </source>
</evidence>
<keyword evidence="4" id="KW-0444">Lipid biosynthesis</keyword>
<keyword evidence="13" id="KW-1207">Sterol metabolism</keyword>
<evidence type="ECO:0000256" key="17">
    <source>
        <dbReference type="ARBA" id="ARBA00060577"/>
    </source>
</evidence>
<keyword evidence="8 19" id="KW-1133">Transmembrane helix</keyword>
<keyword evidence="11" id="KW-0443">Lipid metabolism</keyword>
<evidence type="ECO:0000256" key="15">
    <source>
        <dbReference type="ARBA" id="ARBA00030165"/>
    </source>
</evidence>
<name>A0A7R9WMQ5_9STRA</name>
<evidence type="ECO:0000256" key="18">
    <source>
        <dbReference type="ARBA" id="ARBA00069705"/>
    </source>
</evidence>
<dbReference type="Pfam" id="PF01222">
    <property type="entry name" value="ERG4_ERG24"/>
    <property type="match status" value="1"/>
</dbReference>
<evidence type="ECO:0000256" key="12">
    <source>
        <dbReference type="ARBA" id="ARBA00023136"/>
    </source>
</evidence>
<feature type="transmembrane region" description="Helical" evidence="19">
    <location>
        <begin position="38"/>
        <end position="57"/>
    </location>
</feature>
<organism evidence="20">
    <name type="scientific">Craspedostauros australis</name>
    <dbReference type="NCBI Taxonomy" id="1486917"/>
    <lineage>
        <taxon>Eukaryota</taxon>
        <taxon>Sar</taxon>
        <taxon>Stramenopiles</taxon>
        <taxon>Ochrophyta</taxon>
        <taxon>Bacillariophyta</taxon>
        <taxon>Bacillariophyceae</taxon>
        <taxon>Bacillariophycidae</taxon>
        <taxon>Naviculales</taxon>
        <taxon>Naviculaceae</taxon>
        <taxon>Craspedostauros</taxon>
    </lineage>
</organism>
<comment type="pathway">
    <text evidence="17">Steroid biosynthesis.</text>
</comment>
<comment type="similarity">
    <text evidence="2">Belongs to the ERG4/ERG24 family.</text>
</comment>
<keyword evidence="9" id="KW-0560">Oxidoreductase</keyword>
<evidence type="ECO:0000256" key="19">
    <source>
        <dbReference type="SAM" id="Phobius"/>
    </source>
</evidence>
<dbReference type="FunFam" id="1.20.120.1630:FF:000011">
    <property type="entry name" value="Delta(14)-sterol reductase"/>
    <property type="match status" value="1"/>
</dbReference>
<dbReference type="PANTHER" id="PTHR21257:SF52">
    <property type="entry name" value="DELTA(14)-STEROL REDUCTASE TM7SF2"/>
    <property type="match status" value="1"/>
</dbReference>
<evidence type="ECO:0000256" key="6">
    <source>
        <dbReference type="ARBA" id="ARBA00022857"/>
    </source>
</evidence>
<reference evidence="20" key="1">
    <citation type="submission" date="2021-01" db="EMBL/GenBank/DDBJ databases">
        <authorList>
            <person name="Corre E."/>
            <person name="Pelletier E."/>
            <person name="Niang G."/>
            <person name="Scheremetjew M."/>
            <person name="Finn R."/>
            <person name="Kale V."/>
            <person name="Holt S."/>
            <person name="Cochrane G."/>
            <person name="Meng A."/>
            <person name="Brown T."/>
            <person name="Cohen L."/>
        </authorList>
    </citation>
    <scope>NUCLEOTIDE SEQUENCE</scope>
    <source>
        <strain evidence="20">CCMP3328</strain>
    </source>
</reference>
<dbReference type="GO" id="GO:0050613">
    <property type="term" value="F:Delta14-sterol reductase activity"/>
    <property type="evidence" value="ECO:0007669"/>
    <property type="project" value="UniProtKB-EC"/>
</dbReference>
<evidence type="ECO:0000256" key="9">
    <source>
        <dbReference type="ARBA" id="ARBA00023002"/>
    </source>
</evidence>
<dbReference type="GO" id="GO:0016126">
    <property type="term" value="P:sterol biosynthetic process"/>
    <property type="evidence" value="ECO:0007669"/>
    <property type="project" value="UniProtKB-KW"/>
</dbReference>
<keyword evidence="14" id="KW-0753">Steroid metabolism</keyword>
<evidence type="ECO:0000256" key="8">
    <source>
        <dbReference type="ARBA" id="ARBA00022989"/>
    </source>
</evidence>
<keyword evidence="5 19" id="KW-0812">Transmembrane</keyword>
<dbReference type="EC" id="1.3.1.70" evidence="3"/>
<evidence type="ECO:0000313" key="20">
    <source>
        <dbReference type="EMBL" id="CAD8328305.1"/>
    </source>
</evidence>
<keyword evidence="12 19" id="KW-0472">Membrane</keyword>
<evidence type="ECO:0000256" key="11">
    <source>
        <dbReference type="ARBA" id="ARBA00023098"/>
    </source>
</evidence>
<sequence length="171" mass="19824">MDITTDGFGFMLAFGDMAWLPFTYSLQARYLVKHDPHLSATALAGILLLHVLGYCIFRGANGQKDAFRRDPNGPSVQHLQYLQTKRGTKLLISGWWGMARKINYMGDWIMGLTWCMVCGFNSIIPYFYAIYFCILLIHRSIRDDEMCQAKYGDDWQRYKQQVPYRFIPGVL</sequence>
<evidence type="ECO:0000256" key="7">
    <source>
        <dbReference type="ARBA" id="ARBA00022955"/>
    </source>
</evidence>
<evidence type="ECO:0000256" key="14">
    <source>
        <dbReference type="ARBA" id="ARBA00023221"/>
    </source>
</evidence>
<evidence type="ECO:0000256" key="10">
    <source>
        <dbReference type="ARBA" id="ARBA00023011"/>
    </source>
</evidence>